<feature type="domain" description="DUF6534" evidence="3">
    <location>
        <begin position="239"/>
        <end position="327"/>
    </location>
</feature>
<keyword evidence="5" id="KW-1185">Reference proteome</keyword>
<keyword evidence="2" id="KW-1133">Transmembrane helix</keyword>
<gene>
    <name evidence="4" type="ORF">LENED_004598</name>
</gene>
<dbReference type="Pfam" id="PF20152">
    <property type="entry name" value="DUF6534"/>
    <property type="match status" value="1"/>
</dbReference>
<feature type="compositionally biased region" description="Low complexity" evidence="1">
    <location>
        <begin position="364"/>
        <end position="379"/>
    </location>
</feature>
<reference evidence="4 5" key="1">
    <citation type="submission" date="2016-08" db="EMBL/GenBank/DDBJ databases">
        <authorList>
            <consortium name="Lentinula edodes genome sequencing consortium"/>
            <person name="Sakamoto Y."/>
            <person name="Nakade K."/>
            <person name="Sato S."/>
            <person name="Yoshida Y."/>
            <person name="Miyazaki K."/>
            <person name="Natsume S."/>
            <person name="Konno N."/>
        </authorList>
    </citation>
    <scope>NUCLEOTIDE SEQUENCE [LARGE SCALE GENOMIC DNA]</scope>
    <source>
        <strain evidence="4 5">NBRC 111202</strain>
    </source>
</reference>
<evidence type="ECO:0000313" key="4">
    <source>
        <dbReference type="EMBL" id="GAW02917.1"/>
    </source>
</evidence>
<dbReference type="AlphaFoldDB" id="A0A1Q3E6M7"/>
<evidence type="ECO:0000256" key="1">
    <source>
        <dbReference type="SAM" id="MobiDB-lite"/>
    </source>
</evidence>
<dbReference type="STRING" id="5353.A0A1Q3E6M7"/>
<evidence type="ECO:0000313" key="5">
    <source>
        <dbReference type="Proteomes" id="UP000188533"/>
    </source>
</evidence>
<feature type="region of interest" description="Disordered" evidence="1">
    <location>
        <begin position="1"/>
        <end position="25"/>
    </location>
</feature>
<feature type="transmembrane region" description="Helical" evidence="2">
    <location>
        <begin position="228"/>
        <end position="254"/>
    </location>
</feature>
<comment type="caution">
    <text evidence="4">The sequence shown here is derived from an EMBL/GenBank/DDBJ whole genome shotgun (WGS) entry which is preliminary data.</text>
</comment>
<dbReference type="EMBL" id="BDGU01000118">
    <property type="protein sequence ID" value="GAW02917.1"/>
    <property type="molecule type" value="Genomic_DNA"/>
</dbReference>
<name>A0A1Q3E6M7_LENED</name>
<dbReference type="PANTHER" id="PTHR40465:SF1">
    <property type="entry name" value="DUF6534 DOMAIN-CONTAINING PROTEIN"/>
    <property type="match status" value="1"/>
</dbReference>
<evidence type="ECO:0000256" key="2">
    <source>
        <dbReference type="SAM" id="Phobius"/>
    </source>
</evidence>
<organism evidence="4 5">
    <name type="scientific">Lentinula edodes</name>
    <name type="common">Shiitake mushroom</name>
    <name type="synonym">Lentinus edodes</name>
    <dbReference type="NCBI Taxonomy" id="5353"/>
    <lineage>
        <taxon>Eukaryota</taxon>
        <taxon>Fungi</taxon>
        <taxon>Dikarya</taxon>
        <taxon>Basidiomycota</taxon>
        <taxon>Agaricomycotina</taxon>
        <taxon>Agaricomycetes</taxon>
        <taxon>Agaricomycetidae</taxon>
        <taxon>Agaricales</taxon>
        <taxon>Marasmiineae</taxon>
        <taxon>Omphalotaceae</taxon>
        <taxon>Lentinula</taxon>
    </lineage>
</organism>
<sequence>MHSEPSSIIRRETRIPVTSARNTPEHSPYRSVLNVAFLLHTSWIHSECSVSLRTITMTPDIFGYYICCESTSRQNVETKQSALEIGAFLSIFMFGAVTMQGHVYYQNCKDDSKWFIFFITSILLLELGHAIATARSVWWATITIADMVIKPGNGYSIAACTLCSTVTTFLVKAYYIDRVRRLSSKWWLAIIGWLLTVINFGASLMVTYETFRDVPREPNNFELQREWGWLITLNLGLDALADVFIAAALVYQLRQLAMPVHASPMKNSAKMLNELLLWTIETGLLSSVASIAALFHLMEFNYIWFAVYLPLATLYSNSLLASLNARTVRRRRLGLVQQQQSAPSSGNSYRSQVSLRSVKVSSSWASGTSGTRRSTIGSSCARVNPSVPASPNPRRSTVGSGSPVANSNKENITADNESASLNNIGWGSPTNDTPDNVYDYEIPPSLRKLCLWGCYKRDVMKCFLSQKALPIIRELDLGLISPSDTEAIGEYIGRLGKDLASLSLGFSSLDAGGDAEDFYLNCNLSLNTQLESIHFDRLLYFAEYRLTNPWPWISRIISSIRSTALTTICFSIYLPHSHLSNSYFHFCWSEMDQFFNQRMMMLPCFKHLQLRICFDFSPDPDVIPLVLDKIEKKLPLCNEGGILQMKINTQH</sequence>
<feature type="transmembrane region" description="Helical" evidence="2">
    <location>
        <begin position="154"/>
        <end position="175"/>
    </location>
</feature>
<feature type="region of interest" description="Disordered" evidence="1">
    <location>
        <begin position="364"/>
        <end position="434"/>
    </location>
</feature>
<reference evidence="4 5" key="2">
    <citation type="submission" date="2017-02" db="EMBL/GenBank/DDBJ databases">
        <title>A genome survey and senescence transcriptome analysis in Lentinula edodes.</title>
        <authorList>
            <person name="Sakamoto Y."/>
            <person name="Nakade K."/>
            <person name="Sato S."/>
            <person name="Yoshida Y."/>
            <person name="Miyazaki K."/>
            <person name="Natsume S."/>
            <person name="Konno N."/>
        </authorList>
    </citation>
    <scope>NUCLEOTIDE SEQUENCE [LARGE SCALE GENOMIC DNA]</scope>
    <source>
        <strain evidence="4 5">NBRC 111202</strain>
    </source>
</reference>
<accession>A0A1Q3E6M7</accession>
<feature type="transmembrane region" description="Helical" evidence="2">
    <location>
        <begin position="187"/>
        <end position="208"/>
    </location>
</feature>
<evidence type="ECO:0000259" key="3">
    <source>
        <dbReference type="Pfam" id="PF20152"/>
    </source>
</evidence>
<feature type="transmembrane region" description="Helical" evidence="2">
    <location>
        <begin position="275"/>
        <end position="296"/>
    </location>
</feature>
<proteinExistence type="predicted"/>
<feature type="compositionally biased region" description="Polar residues" evidence="1">
    <location>
        <begin position="387"/>
        <end position="434"/>
    </location>
</feature>
<feature type="transmembrane region" description="Helical" evidence="2">
    <location>
        <begin position="302"/>
        <end position="323"/>
    </location>
</feature>
<dbReference type="Proteomes" id="UP000188533">
    <property type="component" value="Unassembled WGS sequence"/>
</dbReference>
<feature type="transmembrane region" description="Helical" evidence="2">
    <location>
        <begin position="85"/>
        <end position="105"/>
    </location>
</feature>
<keyword evidence="2" id="KW-0472">Membrane</keyword>
<feature type="transmembrane region" description="Helical" evidence="2">
    <location>
        <begin position="114"/>
        <end position="134"/>
    </location>
</feature>
<feature type="compositionally biased region" description="Basic and acidic residues" evidence="1">
    <location>
        <begin position="1"/>
        <end position="14"/>
    </location>
</feature>
<protein>
    <recommendedName>
        <fullName evidence="3">DUF6534 domain-containing protein</fullName>
    </recommendedName>
</protein>
<dbReference type="InterPro" id="IPR045339">
    <property type="entry name" value="DUF6534"/>
</dbReference>
<dbReference type="PANTHER" id="PTHR40465">
    <property type="entry name" value="CHROMOSOME 1, WHOLE GENOME SHOTGUN SEQUENCE"/>
    <property type="match status" value="1"/>
</dbReference>
<keyword evidence="2" id="KW-0812">Transmembrane</keyword>